<sequence length="569" mass="59122">MGRHWGSAMKAAEQAGCVVSASRAGQPEEGSWSCSGVILSRNPGLVLCHGGIFTPFLRAGSGALTAAGATFLPGDSCGDDLCLQVQWSPTAAIPTGRAERGRPGLCTPQCAGPEPGLPARPRGRPLQFPRAAELLLLLSCPTFRAHFARLFGGEAAEQWRFASGAPDDEVSEDGEEDQLRALGWFALLRLRPGEAAAETDEEERGAAVVVAPLGAVPKGAPLLACGSPFGAFCPDIFLNTLSRGVLSNSTGPLLLTDARCLPGTEGGGVFAARPAGALVALVAAPLCWKAREWVGLTLLCAAAPLLRAARVALAHLRPGSAVLASQLPPELGAPRGLALQDPEPPWVATAVLVECGTVWGSGVAVTPRLVVTCRHVAPREATRVLVRSAIPKSAAIWGHVVFATQEMSPYDIAVVSLEKGLDGVPMPVPAKHFHEGEAVSVVGFGVFGQACGPSVTSGILSAVVHVDDKPVMLQTTCAVHGGSSGGPLFSTNSGDLLGIVASNTRDNNTGATYPHLNFSIPITVLQPALQQYSETGDLCGLRQLDGATEPVQVVWRLQRPLTKTLRSKL</sequence>
<dbReference type="GO" id="GO:0031998">
    <property type="term" value="P:regulation of fatty acid beta-oxidation"/>
    <property type="evidence" value="ECO:0007669"/>
    <property type="project" value="TreeGrafter"/>
</dbReference>
<gene>
    <name evidence="11" type="primary">TYSND1</name>
</gene>
<keyword evidence="10" id="KW-1185">Reference proteome</keyword>
<evidence type="ECO:0000256" key="7">
    <source>
        <dbReference type="ARBA" id="ARBA00060175"/>
    </source>
</evidence>
<dbReference type="AlphaFoldDB" id="A0A8B6ZUN2"/>
<comment type="subcellular location">
    <subcellularLocation>
        <location evidence="1 9">Peroxisome</location>
    </subcellularLocation>
</comment>
<accession>A0A8B6ZUN2</accession>
<dbReference type="SUPFAM" id="SSF50494">
    <property type="entry name" value="Trypsin-like serine proteases"/>
    <property type="match status" value="2"/>
</dbReference>
<evidence type="ECO:0000256" key="4">
    <source>
        <dbReference type="ARBA" id="ARBA00022801"/>
    </source>
</evidence>
<evidence type="ECO:0000256" key="2">
    <source>
        <dbReference type="ARBA" id="ARBA00008764"/>
    </source>
</evidence>
<evidence type="ECO:0000256" key="9">
    <source>
        <dbReference type="PIRNR" id="PIRNR037989"/>
    </source>
</evidence>
<dbReference type="GeneID" id="103196847"/>
<dbReference type="CTD" id="219743"/>
<organism evidence="10 11">
    <name type="scientific">Orycteropus afer afer</name>
    <dbReference type="NCBI Taxonomy" id="1230840"/>
    <lineage>
        <taxon>Eukaryota</taxon>
        <taxon>Metazoa</taxon>
        <taxon>Chordata</taxon>
        <taxon>Craniata</taxon>
        <taxon>Vertebrata</taxon>
        <taxon>Euteleostomi</taxon>
        <taxon>Mammalia</taxon>
        <taxon>Eutheria</taxon>
        <taxon>Afrotheria</taxon>
        <taxon>Tubulidentata</taxon>
        <taxon>Orycteropodidae</taxon>
        <taxon>Orycteropus</taxon>
    </lineage>
</organism>
<proteinExistence type="inferred from homology"/>
<evidence type="ECO:0000313" key="10">
    <source>
        <dbReference type="Proteomes" id="UP000694850"/>
    </source>
</evidence>
<evidence type="ECO:0000256" key="6">
    <source>
        <dbReference type="ARBA" id="ARBA00023140"/>
    </source>
</evidence>
<comment type="function">
    <text evidence="7 9">Peroxisomal protease that mediates both the removal of the leader peptide from proteins containing a PTS2 target sequence and processes several PTS1-containing proteins. Catalyzes the processing of PTS1-proteins involved in the peroxisomal beta-oxidation of fatty acids.</text>
</comment>
<name>A0A8B6ZUN2_ORYAF</name>
<dbReference type="PANTHER" id="PTHR21004">
    <property type="entry name" value="SERINE PROTEASE-RELATED"/>
    <property type="match status" value="1"/>
</dbReference>
<dbReference type="InterPro" id="IPR039245">
    <property type="entry name" value="TYSND1/DEG15"/>
</dbReference>
<keyword evidence="4 9" id="KW-0378">Hydrolase</keyword>
<dbReference type="InterPro" id="IPR009003">
    <property type="entry name" value="Peptidase_S1_PA"/>
</dbReference>
<dbReference type="GO" id="GO:0016485">
    <property type="term" value="P:protein processing"/>
    <property type="evidence" value="ECO:0007669"/>
    <property type="project" value="InterPro"/>
</dbReference>
<dbReference type="Pfam" id="PF13365">
    <property type="entry name" value="Trypsin_2"/>
    <property type="match status" value="1"/>
</dbReference>
<comment type="PTM">
    <text evidence="9">The full-lengh TYSND1 is the active the proteolytic processing of PTS1- and PTS2-proteins and in self-cleavage, and intermolecular self-cleavage of TYSND1 down-regulates its protease activity.</text>
</comment>
<dbReference type="Gene3D" id="2.40.10.120">
    <property type="match status" value="1"/>
</dbReference>
<dbReference type="GO" id="GO:0005782">
    <property type="term" value="C:peroxisomal matrix"/>
    <property type="evidence" value="ECO:0007669"/>
    <property type="project" value="UniProtKB-ARBA"/>
</dbReference>
<keyword evidence="6 9" id="KW-0576">Peroxisome</keyword>
<dbReference type="RefSeq" id="XP_007938852.1">
    <property type="nucleotide sequence ID" value="XM_007940661.1"/>
</dbReference>
<dbReference type="FunFam" id="2.40.10.10:FF:000080">
    <property type="entry name" value="peroxisomal leader peptide-processing protease"/>
    <property type="match status" value="1"/>
</dbReference>
<reference evidence="11" key="1">
    <citation type="submission" date="2025-08" db="UniProtKB">
        <authorList>
            <consortium name="RefSeq"/>
        </authorList>
    </citation>
    <scope>IDENTIFICATION</scope>
</reference>
<keyword evidence="5 9" id="KW-0720">Serine protease</keyword>
<evidence type="ECO:0000256" key="1">
    <source>
        <dbReference type="ARBA" id="ARBA00004275"/>
    </source>
</evidence>
<dbReference type="PANTHER" id="PTHR21004:SF0">
    <property type="entry name" value="PEROXISOMAL LEADER PEPTIDE-PROCESSING PROTEASE"/>
    <property type="match status" value="1"/>
</dbReference>
<dbReference type="GO" id="GO:0004252">
    <property type="term" value="F:serine-type endopeptidase activity"/>
    <property type="evidence" value="ECO:0007669"/>
    <property type="project" value="InterPro"/>
</dbReference>
<evidence type="ECO:0000256" key="8">
    <source>
        <dbReference type="ARBA" id="ARBA00071396"/>
    </source>
</evidence>
<dbReference type="OrthoDB" id="17845at2759"/>
<evidence type="ECO:0000313" key="11">
    <source>
        <dbReference type="RefSeq" id="XP_007938852.1"/>
    </source>
</evidence>
<comment type="similarity">
    <text evidence="2 9">Belongs to the peptidase S1B family.</text>
</comment>
<evidence type="ECO:0000256" key="5">
    <source>
        <dbReference type="ARBA" id="ARBA00022825"/>
    </source>
</evidence>
<dbReference type="Proteomes" id="UP000694850">
    <property type="component" value="Unplaced"/>
</dbReference>
<protein>
    <recommendedName>
        <fullName evidence="8 9">Peroxisomal leader peptide-processing protease</fullName>
        <ecNumber evidence="9">3.4.21.-</ecNumber>
    </recommendedName>
</protein>
<evidence type="ECO:0000256" key="3">
    <source>
        <dbReference type="ARBA" id="ARBA00022670"/>
    </source>
</evidence>
<dbReference type="EC" id="3.4.21.-" evidence="9"/>
<keyword evidence="3 9" id="KW-0645">Protease</keyword>